<keyword evidence="3" id="KW-1185">Reference proteome</keyword>
<comment type="caution">
    <text evidence="2">The sequence shown here is derived from an EMBL/GenBank/DDBJ whole genome shotgun (WGS) entry which is preliminary data.</text>
</comment>
<feature type="chain" id="PRO_5046953324" evidence="1">
    <location>
        <begin position="32"/>
        <end position="100"/>
    </location>
</feature>
<protein>
    <submittedName>
        <fullName evidence="2">DUF2782 domain-containing protein</fullName>
    </submittedName>
</protein>
<keyword evidence="1" id="KW-0732">Signal</keyword>
<dbReference type="Gene3D" id="2.20.130.30">
    <property type="entry name" value="Protein of unknown function DUF2782"/>
    <property type="match status" value="1"/>
</dbReference>
<sequence length="100" mass="11215">MKTPTRLNLRRIAAALGVTLASALFSTSGFAADPSAESVTIRNDGDKTFYEFRVNGKLVEIKVEPKVGKPYYLVPEAQGEDFVRKDNPDIVVPKWVIFRW</sequence>
<dbReference type="InterPro" id="IPR021357">
    <property type="entry name" value="DUF2782"/>
</dbReference>
<gene>
    <name evidence="2" type="ORF">WG929_08135</name>
</gene>
<organism evidence="2 3">
    <name type="scientific">Oceanobacter antarcticus</name>
    <dbReference type="NCBI Taxonomy" id="3133425"/>
    <lineage>
        <taxon>Bacteria</taxon>
        <taxon>Pseudomonadati</taxon>
        <taxon>Pseudomonadota</taxon>
        <taxon>Gammaproteobacteria</taxon>
        <taxon>Oceanospirillales</taxon>
        <taxon>Oceanospirillaceae</taxon>
        <taxon>Oceanobacter</taxon>
    </lineage>
</organism>
<accession>A0ABW8NHK3</accession>
<evidence type="ECO:0000313" key="3">
    <source>
        <dbReference type="Proteomes" id="UP001620597"/>
    </source>
</evidence>
<reference evidence="2 3" key="1">
    <citation type="submission" date="2024-03" db="EMBL/GenBank/DDBJ databases">
        <title>High-quality draft genome sequence of Oceanobacter sp. wDCs-4.</title>
        <authorList>
            <person name="Dong C."/>
        </authorList>
    </citation>
    <scope>NUCLEOTIDE SEQUENCE [LARGE SCALE GENOMIC DNA]</scope>
    <source>
        <strain evidence="3">wDCs-4</strain>
    </source>
</reference>
<dbReference type="Pfam" id="PF11191">
    <property type="entry name" value="DUF2782"/>
    <property type="match status" value="1"/>
</dbReference>
<name>A0ABW8NHK3_9GAMM</name>
<proteinExistence type="predicted"/>
<evidence type="ECO:0000313" key="2">
    <source>
        <dbReference type="EMBL" id="MFK4752377.1"/>
    </source>
</evidence>
<dbReference type="Proteomes" id="UP001620597">
    <property type="component" value="Unassembled WGS sequence"/>
</dbReference>
<feature type="signal peptide" evidence="1">
    <location>
        <begin position="1"/>
        <end position="31"/>
    </location>
</feature>
<dbReference type="RefSeq" id="WP_416205659.1">
    <property type="nucleotide sequence ID" value="NZ_JBBKTX010000008.1"/>
</dbReference>
<evidence type="ECO:0000256" key="1">
    <source>
        <dbReference type="SAM" id="SignalP"/>
    </source>
</evidence>
<dbReference type="EMBL" id="JBBKTX010000008">
    <property type="protein sequence ID" value="MFK4752377.1"/>
    <property type="molecule type" value="Genomic_DNA"/>
</dbReference>